<evidence type="ECO:0000313" key="3">
    <source>
        <dbReference type="Proteomes" id="UP000603453"/>
    </source>
</evidence>
<dbReference type="AlphaFoldDB" id="A0A8H7QW73"/>
<evidence type="ECO:0000313" key="2">
    <source>
        <dbReference type="EMBL" id="KAG2199405.1"/>
    </source>
</evidence>
<name>A0A8H7QW73_9FUNG</name>
<comment type="caution">
    <text evidence="2">The sequence shown here is derived from an EMBL/GenBank/DDBJ whole genome shotgun (WGS) entry which is preliminary data.</text>
</comment>
<feature type="chain" id="PRO_5034537611" evidence="1">
    <location>
        <begin position="24"/>
        <end position="90"/>
    </location>
</feature>
<feature type="signal peptide" evidence="1">
    <location>
        <begin position="1"/>
        <end position="23"/>
    </location>
</feature>
<accession>A0A8H7QW73</accession>
<reference evidence="2" key="1">
    <citation type="submission" date="2020-12" db="EMBL/GenBank/DDBJ databases">
        <title>Metabolic potential, ecology and presence of endohyphal bacteria is reflected in genomic diversity of Mucoromycotina.</title>
        <authorList>
            <person name="Muszewska A."/>
            <person name="Okrasinska A."/>
            <person name="Steczkiewicz K."/>
            <person name="Drgas O."/>
            <person name="Orlowska M."/>
            <person name="Perlinska-Lenart U."/>
            <person name="Aleksandrzak-Piekarczyk T."/>
            <person name="Szatraj K."/>
            <person name="Zielenkiewicz U."/>
            <person name="Pilsyk S."/>
            <person name="Malc E."/>
            <person name="Mieczkowski P."/>
            <person name="Kruszewska J.S."/>
            <person name="Biernat P."/>
            <person name="Pawlowska J."/>
        </authorList>
    </citation>
    <scope>NUCLEOTIDE SEQUENCE</scope>
    <source>
        <strain evidence="2">WA0000017839</strain>
    </source>
</reference>
<protein>
    <submittedName>
        <fullName evidence="2">Uncharacterized protein</fullName>
    </submittedName>
</protein>
<dbReference type="Proteomes" id="UP000603453">
    <property type="component" value="Unassembled WGS sequence"/>
</dbReference>
<gene>
    <name evidence="2" type="ORF">INT47_001587</name>
</gene>
<keyword evidence="1" id="KW-0732">Signal</keyword>
<organism evidence="2 3">
    <name type="scientific">Mucor saturninus</name>
    <dbReference type="NCBI Taxonomy" id="64648"/>
    <lineage>
        <taxon>Eukaryota</taxon>
        <taxon>Fungi</taxon>
        <taxon>Fungi incertae sedis</taxon>
        <taxon>Mucoromycota</taxon>
        <taxon>Mucoromycotina</taxon>
        <taxon>Mucoromycetes</taxon>
        <taxon>Mucorales</taxon>
        <taxon>Mucorineae</taxon>
        <taxon>Mucoraceae</taxon>
        <taxon>Mucor</taxon>
    </lineage>
</organism>
<evidence type="ECO:0000256" key="1">
    <source>
        <dbReference type="SAM" id="SignalP"/>
    </source>
</evidence>
<proteinExistence type="predicted"/>
<dbReference type="EMBL" id="JAEPRD010000097">
    <property type="protein sequence ID" value="KAG2199405.1"/>
    <property type="molecule type" value="Genomic_DNA"/>
</dbReference>
<sequence length="90" mass="10264">MKSFSAPVVMLLIYIFALLQVWAAPVKEDSVNDAENPISAQENNRVLTTRDVVPVRAFHWISYYPPFYQYPPPPVFPPYPPPPVYPPYAA</sequence>
<keyword evidence="3" id="KW-1185">Reference proteome</keyword>